<dbReference type="EMBL" id="MU620977">
    <property type="protein sequence ID" value="KAI8575565.1"/>
    <property type="molecule type" value="Genomic_DNA"/>
</dbReference>
<sequence>MQLKFIVSTLATVRELEVHSKGILNQLADAIDVTSKKIPKSSFYLDILIPQISNTLEADTRMNPSTAIWLLDRFIDCAARDAISLHELSRILDLLKSPTLSKILLNEERYMESAANILDCAILHCIETTHEPLSEENRYKIVLVALQLMALCSMSGKDIAMGVQQDKVTIIDSVNTKEKLVKTVMMLHGTSQKPEDVFVQYLPYFLETIAKPRGNAPEKWNDESISLRMLEVIIMESRHKVIESSDTVNKIVNVLVKCGSQQPDGKNGRDTDSSVIGARLRCLAVMTWLYNMDKDTLYIKEQSCIILKEMIALCIVSSEPQNGSCALNIQHQLRRQAIVCLTTALETQSITPGDDQQGFILDIITKCLQDEDEQTRVLSVSAMTAFIKQHNKMDGKFSAELEKHCLHNLLSRLKDQKQTVCLSLYNQLSAIFNTISNEGIYVIIDALVSQIEYVDESSDRQLKTAFIDCLDALYSLNSTRLMEAIRDAQQVSTEPDAYQMHIDRLASL</sequence>
<dbReference type="Gene3D" id="1.25.10.10">
    <property type="entry name" value="Leucine-rich Repeat Variant"/>
    <property type="match status" value="1"/>
</dbReference>
<reference evidence="1" key="1">
    <citation type="submission" date="2021-06" db="EMBL/GenBank/DDBJ databases">
        <authorList>
            <consortium name="DOE Joint Genome Institute"/>
            <person name="Mondo S.J."/>
            <person name="Amses K.R."/>
            <person name="Simmons D.R."/>
            <person name="Longcore J.E."/>
            <person name="Seto K."/>
            <person name="Alves G.H."/>
            <person name="Bonds A.E."/>
            <person name="Quandt C.A."/>
            <person name="Davis W.J."/>
            <person name="Chang Y."/>
            <person name="Letcher P.M."/>
            <person name="Powell M.J."/>
            <person name="Kuo A."/>
            <person name="Labutti K."/>
            <person name="Pangilinan J."/>
            <person name="Andreopoulos W."/>
            <person name="Tritt A."/>
            <person name="Riley R."/>
            <person name="Hundley H."/>
            <person name="Johnson J."/>
            <person name="Lipzen A."/>
            <person name="Barry K."/>
            <person name="Berbee M.L."/>
            <person name="Buchler N.E."/>
            <person name="Grigoriev I.V."/>
            <person name="Spatafora J.W."/>
            <person name="Stajich J.E."/>
            <person name="James T.Y."/>
        </authorList>
    </citation>
    <scope>NUCLEOTIDE SEQUENCE</scope>
    <source>
        <strain evidence="1">AG</strain>
    </source>
</reference>
<dbReference type="InterPro" id="IPR011989">
    <property type="entry name" value="ARM-like"/>
</dbReference>
<name>A0AAD5H841_UMBRA</name>
<comment type="caution">
    <text evidence="1">The sequence shown here is derived from an EMBL/GenBank/DDBJ whole genome shotgun (WGS) entry which is preliminary data.</text>
</comment>
<accession>A0AAD5H841</accession>
<reference evidence="1" key="2">
    <citation type="journal article" date="2022" name="Proc. Natl. Acad. Sci. U.S.A.">
        <title>Diploid-dominant life cycles characterize the early evolution of Fungi.</title>
        <authorList>
            <person name="Amses K.R."/>
            <person name="Simmons D.R."/>
            <person name="Longcore J.E."/>
            <person name="Mondo S.J."/>
            <person name="Seto K."/>
            <person name="Jeronimo G.H."/>
            <person name="Bonds A.E."/>
            <person name="Quandt C.A."/>
            <person name="Davis W.J."/>
            <person name="Chang Y."/>
            <person name="Federici B.A."/>
            <person name="Kuo A."/>
            <person name="LaButti K."/>
            <person name="Pangilinan J."/>
            <person name="Andreopoulos W."/>
            <person name="Tritt A."/>
            <person name="Riley R."/>
            <person name="Hundley H."/>
            <person name="Johnson J."/>
            <person name="Lipzen A."/>
            <person name="Barry K."/>
            <person name="Lang B.F."/>
            <person name="Cuomo C.A."/>
            <person name="Buchler N.E."/>
            <person name="Grigoriev I.V."/>
            <person name="Spatafora J.W."/>
            <person name="Stajich J.E."/>
            <person name="James T.Y."/>
        </authorList>
    </citation>
    <scope>NUCLEOTIDE SEQUENCE</scope>
    <source>
        <strain evidence="1">AG</strain>
    </source>
</reference>
<dbReference type="GeneID" id="75917633"/>
<gene>
    <name evidence="1" type="ORF">K450DRAFT_261256</name>
</gene>
<keyword evidence="2" id="KW-1185">Reference proteome</keyword>
<proteinExistence type="predicted"/>
<evidence type="ECO:0000313" key="2">
    <source>
        <dbReference type="Proteomes" id="UP001206595"/>
    </source>
</evidence>
<dbReference type="SUPFAM" id="SSF48371">
    <property type="entry name" value="ARM repeat"/>
    <property type="match status" value="1"/>
</dbReference>
<dbReference type="InterPro" id="IPR016024">
    <property type="entry name" value="ARM-type_fold"/>
</dbReference>
<organism evidence="1 2">
    <name type="scientific">Umbelopsis ramanniana AG</name>
    <dbReference type="NCBI Taxonomy" id="1314678"/>
    <lineage>
        <taxon>Eukaryota</taxon>
        <taxon>Fungi</taxon>
        <taxon>Fungi incertae sedis</taxon>
        <taxon>Mucoromycota</taxon>
        <taxon>Mucoromycotina</taxon>
        <taxon>Umbelopsidomycetes</taxon>
        <taxon>Umbelopsidales</taxon>
        <taxon>Umbelopsidaceae</taxon>
        <taxon>Umbelopsis</taxon>
    </lineage>
</organism>
<dbReference type="AlphaFoldDB" id="A0AAD5H841"/>
<dbReference type="RefSeq" id="XP_051440569.1">
    <property type="nucleotide sequence ID" value="XM_051592290.1"/>
</dbReference>
<dbReference type="Proteomes" id="UP001206595">
    <property type="component" value="Unassembled WGS sequence"/>
</dbReference>
<evidence type="ECO:0000313" key="1">
    <source>
        <dbReference type="EMBL" id="KAI8575565.1"/>
    </source>
</evidence>
<protein>
    <submittedName>
        <fullName evidence="1">Uncharacterized protein</fullName>
    </submittedName>
</protein>